<accession>A0A371DKV6</accession>
<organism evidence="6 7">
    <name type="scientific">Lentinus brumalis</name>
    <dbReference type="NCBI Taxonomy" id="2498619"/>
    <lineage>
        <taxon>Eukaryota</taxon>
        <taxon>Fungi</taxon>
        <taxon>Dikarya</taxon>
        <taxon>Basidiomycota</taxon>
        <taxon>Agaricomycotina</taxon>
        <taxon>Agaricomycetes</taxon>
        <taxon>Polyporales</taxon>
        <taxon>Polyporaceae</taxon>
        <taxon>Lentinus</taxon>
    </lineage>
</organism>
<dbReference type="AlphaFoldDB" id="A0A371DKV6"/>
<dbReference type="PANTHER" id="PTHR12652:SF19">
    <property type="entry name" value="PEROXISOMAL BIOGENESIS FACTOR 11"/>
    <property type="match status" value="1"/>
</dbReference>
<evidence type="ECO:0000256" key="4">
    <source>
        <dbReference type="ARBA" id="ARBA00046271"/>
    </source>
</evidence>
<keyword evidence="2" id="KW-0472">Membrane</keyword>
<dbReference type="PANTHER" id="PTHR12652">
    <property type="entry name" value="PEROXISOMAL BIOGENESIS FACTOR 11"/>
    <property type="match status" value="1"/>
</dbReference>
<keyword evidence="1" id="KW-0962">Peroxisome biogenesis</keyword>
<sequence length="427" mass="46941">MAGARTYAVSGTHASRVPVAAVLVRHPGSALCPRTRPVAATMSSISFPYGGHGHASSSSFISVQDSSDTGSHRLSAASYDPPDDTSSFQMNPLSSHPPRTPRTSLMSNGSHVFGTDVYDTKEDAQVTHTFEIEADESESEDGEKADGARARVRREDVWRELLKSANGRDKAFKLLQYSMKMYLLFHLAVTATPPFRGSKRPAWEAQLTQRLTSAIAGFSLTRKCLILFNWLPPLTSILAQHQSDSYVTGSNKGKQKPLLHTFLHAPPPVLLEFVNGLADDAATFSKLGLLGKRTGERAGRLADWCWFASTLVNLVENSVERSVILDLQHQVEGRLYSESMSGATTKSNPAGSRLDAKELARLQRQDYWIQMTRLKLLMDLIFVSYDVFRLKRAKGQVQTIAGLASAVLSSAKLYDRHKSSLMKGISQ</sequence>
<dbReference type="STRING" id="139420.A0A371DKV6"/>
<protein>
    <submittedName>
        <fullName evidence="6">Uncharacterized protein</fullName>
    </submittedName>
</protein>
<dbReference type="EMBL" id="KZ857388">
    <property type="protein sequence ID" value="RDX53159.1"/>
    <property type="molecule type" value="Genomic_DNA"/>
</dbReference>
<dbReference type="GO" id="GO:0005778">
    <property type="term" value="C:peroxisomal membrane"/>
    <property type="evidence" value="ECO:0007669"/>
    <property type="project" value="UniProtKB-SubCell"/>
</dbReference>
<name>A0A371DKV6_9APHY</name>
<proteinExistence type="predicted"/>
<dbReference type="OrthoDB" id="411017at2759"/>
<dbReference type="InterPro" id="IPR008733">
    <property type="entry name" value="PEX11"/>
</dbReference>
<keyword evidence="7" id="KW-1185">Reference proteome</keyword>
<evidence type="ECO:0000256" key="1">
    <source>
        <dbReference type="ARBA" id="ARBA00022593"/>
    </source>
</evidence>
<evidence type="ECO:0000256" key="2">
    <source>
        <dbReference type="ARBA" id="ARBA00023136"/>
    </source>
</evidence>
<evidence type="ECO:0000256" key="3">
    <source>
        <dbReference type="ARBA" id="ARBA00023140"/>
    </source>
</evidence>
<comment type="subcellular location">
    <subcellularLocation>
        <location evidence="4">Peroxisome membrane</location>
    </subcellularLocation>
</comment>
<dbReference type="Pfam" id="PF05648">
    <property type="entry name" value="PEX11"/>
    <property type="match status" value="1"/>
</dbReference>
<keyword evidence="3" id="KW-0576">Peroxisome</keyword>
<feature type="compositionally biased region" description="Low complexity" evidence="5">
    <location>
        <begin position="56"/>
        <end position="67"/>
    </location>
</feature>
<dbReference type="Proteomes" id="UP000256964">
    <property type="component" value="Unassembled WGS sequence"/>
</dbReference>
<gene>
    <name evidence="6" type="ORF">OH76DRAFT_1399783</name>
</gene>
<feature type="compositionally biased region" description="Polar residues" evidence="5">
    <location>
        <begin position="84"/>
        <end position="94"/>
    </location>
</feature>
<reference evidence="6 7" key="1">
    <citation type="journal article" date="2018" name="Biotechnol. Biofuels">
        <title>Integrative visual omics of the white-rot fungus Polyporus brumalis exposes the biotechnological potential of its oxidative enzymes for delignifying raw plant biomass.</title>
        <authorList>
            <person name="Miyauchi S."/>
            <person name="Rancon A."/>
            <person name="Drula E."/>
            <person name="Hage H."/>
            <person name="Chaduli D."/>
            <person name="Favel A."/>
            <person name="Grisel S."/>
            <person name="Henrissat B."/>
            <person name="Herpoel-Gimbert I."/>
            <person name="Ruiz-Duenas F.J."/>
            <person name="Chevret D."/>
            <person name="Hainaut M."/>
            <person name="Lin J."/>
            <person name="Wang M."/>
            <person name="Pangilinan J."/>
            <person name="Lipzen A."/>
            <person name="Lesage-Meessen L."/>
            <person name="Navarro D."/>
            <person name="Riley R."/>
            <person name="Grigoriev I.V."/>
            <person name="Zhou S."/>
            <person name="Raouche S."/>
            <person name="Rosso M.N."/>
        </authorList>
    </citation>
    <scope>NUCLEOTIDE SEQUENCE [LARGE SCALE GENOMIC DNA]</scope>
    <source>
        <strain evidence="6 7">BRFM 1820</strain>
    </source>
</reference>
<evidence type="ECO:0000313" key="7">
    <source>
        <dbReference type="Proteomes" id="UP000256964"/>
    </source>
</evidence>
<evidence type="ECO:0000313" key="6">
    <source>
        <dbReference type="EMBL" id="RDX53159.1"/>
    </source>
</evidence>
<feature type="region of interest" description="Disordered" evidence="5">
    <location>
        <begin position="56"/>
        <end position="105"/>
    </location>
</feature>
<dbReference type="GO" id="GO:0016559">
    <property type="term" value="P:peroxisome fission"/>
    <property type="evidence" value="ECO:0007669"/>
    <property type="project" value="InterPro"/>
</dbReference>
<evidence type="ECO:0000256" key="5">
    <source>
        <dbReference type="SAM" id="MobiDB-lite"/>
    </source>
</evidence>